<dbReference type="EMBL" id="JNBS01000972">
    <property type="protein sequence ID" value="OQS03173.1"/>
    <property type="molecule type" value="Genomic_DNA"/>
</dbReference>
<name>A0A1V9ZYR4_9STRA</name>
<dbReference type="SUPFAM" id="SSF48239">
    <property type="entry name" value="Terpenoid cyclases/Protein prenyltransferases"/>
    <property type="match status" value="1"/>
</dbReference>
<protein>
    <recommendedName>
        <fullName evidence="1">WW domain-containing protein</fullName>
    </recommendedName>
</protein>
<dbReference type="PROSITE" id="PS50020">
    <property type="entry name" value="WW_DOMAIN_2"/>
    <property type="match status" value="1"/>
</dbReference>
<evidence type="ECO:0000313" key="3">
    <source>
        <dbReference type="Proteomes" id="UP000243217"/>
    </source>
</evidence>
<accession>A0A1V9ZYR4</accession>
<dbReference type="InterPro" id="IPR001202">
    <property type="entry name" value="WW_dom"/>
</dbReference>
<proteinExistence type="predicted"/>
<comment type="caution">
    <text evidence="2">The sequence shown here is derived from an EMBL/GenBank/DDBJ whole genome shotgun (WGS) entry which is preliminary data.</text>
</comment>
<evidence type="ECO:0000313" key="2">
    <source>
        <dbReference type="EMBL" id="OQS03173.1"/>
    </source>
</evidence>
<sequence length="311" mass="36061">MPPKRQRKKTQLTSKKTIANASENVSEKSAIAKEAEKFMEFLHSNQKKDGYWEASPTLAGFLKLPLHRFDIGHEESNFVWCTVLVLIYCMTAVLDYHEYWKLLAEKAREWLFNQRFFTTATLQLVKRACTLYTDVDYKGMLSTIFAKAGDGTTDTDIEPIKRGNWVQMVLETPPYTKYYLNEVTKEAQWEHPMDPHEPTFEEKKATEKLAAIEKAKNDKLAIILPQRITINRSKYMPPRPQECESCAKGISAVVLCVICDEYECQDCCDVIHMNPKKKDHLQSFRFISCYGKHGFPYLRPSLKALQEKMHN</sequence>
<dbReference type="InterPro" id="IPR008930">
    <property type="entry name" value="Terpenoid_cyclase/PrenylTrfase"/>
</dbReference>
<reference evidence="2 3" key="1">
    <citation type="journal article" date="2014" name="Genome Biol. Evol.">
        <title>The secreted proteins of Achlya hypogyna and Thraustotheca clavata identify the ancestral oomycete secretome and reveal gene acquisitions by horizontal gene transfer.</title>
        <authorList>
            <person name="Misner I."/>
            <person name="Blouin N."/>
            <person name="Leonard G."/>
            <person name="Richards T.A."/>
            <person name="Lane C.E."/>
        </authorList>
    </citation>
    <scope>NUCLEOTIDE SEQUENCE [LARGE SCALE GENOMIC DNA]</scope>
    <source>
        <strain evidence="2 3">ATCC 34112</strain>
    </source>
</reference>
<dbReference type="OrthoDB" id="295536at2759"/>
<feature type="domain" description="WW" evidence="1">
    <location>
        <begin position="165"/>
        <end position="194"/>
    </location>
</feature>
<organism evidence="2 3">
    <name type="scientific">Thraustotheca clavata</name>
    <dbReference type="NCBI Taxonomy" id="74557"/>
    <lineage>
        <taxon>Eukaryota</taxon>
        <taxon>Sar</taxon>
        <taxon>Stramenopiles</taxon>
        <taxon>Oomycota</taxon>
        <taxon>Saprolegniomycetes</taxon>
        <taxon>Saprolegniales</taxon>
        <taxon>Achlyaceae</taxon>
        <taxon>Thraustotheca</taxon>
    </lineage>
</organism>
<gene>
    <name evidence="2" type="ORF">THRCLA_04523</name>
</gene>
<dbReference type="CDD" id="cd19757">
    <property type="entry name" value="Bbox1"/>
    <property type="match status" value="1"/>
</dbReference>
<keyword evidence="3" id="KW-1185">Reference proteome</keyword>
<dbReference type="AlphaFoldDB" id="A0A1V9ZYR4"/>
<dbReference type="CDD" id="cd00201">
    <property type="entry name" value="WW"/>
    <property type="match status" value="1"/>
</dbReference>
<evidence type="ECO:0000259" key="1">
    <source>
        <dbReference type="PROSITE" id="PS50020"/>
    </source>
</evidence>
<dbReference type="Proteomes" id="UP000243217">
    <property type="component" value="Unassembled WGS sequence"/>
</dbReference>